<dbReference type="GO" id="GO:0016747">
    <property type="term" value="F:acyltransferase activity, transferring groups other than amino-acyl groups"/>
    <property type="evidence" value="ECO:0007669"/>
    <property type="project" value="InterPro"/>
</dbReference>
<gene>
    <name evidence="2" type="ORF">MCYG_04934</name>
</gene>
<sequence length="407" mass="44946">MAKIYVHPDPSRRLVALLQRHLPHSGPVLRVIQSFGILPRSAEACVLATLPPDAESDTEAENGGRGASSVPEDPWMVAYVDVFRYPETQIWIYSSLEADGMNETVGDVIKTTLTADEETQRQACEQLRSLLAYVRTKLVPSLLSTPGATEKNIVRSQTNGIKKVPVVPPTGLLMGTVNDGLSVLFNQLGYRDEHDPFSSGHKKPFFHVNRVDLCVKFMFDRSHYDSGDNKPTPGYRFHDRKGRHGIQDHQFSLVLSRTHIQRTRASFPASVALYCSTAEDAAAKPPGETSSGDKEGANSEEMPVGWAFFTYDGSMIVLHVEPEYRGRGLASLLSREIMRRGMGHDAIHALQLEGDVEGRERGWVFADVSIDNTASQRVMQKLGGRPGWAMRWIGGEFTGVSPVIDGT</sequence>
<dbReference type="AlphaFoldDB" id="C5FQG2"/>
<dbReference type="VEuPathDB" id="FungiDB:MCYG_04934"/>
<evidence type="ECO:0000313" key="3">
    <source>
        <dbReference type="Proteomes" id="UP000002035"/>
    </source>
</evidence>
<organism evidence="2 3">
    <name type="scientific">Arthroderma otae (strain ATCC MYA-4605 / CBS 113480)</name>
    <name type="common">Microsporum canis</name>
    <dbReference type="NCBI Taxonomy" id="554155"/>
    <lineage>
        <taxon>Eukaryota</taxon>
        <taxon>Fungi</taxon>
        <taxon>Dikarya</taxon>
        <taxon>Ascomycota</taxon>
        <taxon>Pezizomycotina</taxon>
        <taxon>Eurotiomycetes</taxon>
        <taxon>Eurotiomycetidae</taxon>
        <taxon>Onygenales</taxon>
        <taxon>Arthrodermataceae</taxon>
        <taxon>Microsporum</taxon>
    </lineage>
</organism>
<keyword evidence="2" id="KW-0808">Transferase</keyword>
<dbReference type="Gene3D" id="3.40.630.30">
    <property type="match status" value="1"/>
</dbReference>
<proteinExistence type="predicted"/>
<dbReference type="OMA" id="DEMPIAW"/>
<dbReference type="CDD" id="cd04301">
    <property type="entry name" value="NAT_SF"/>
    <property type="match status" value="1"/>
</dbReference>
<dbReference type="HOGENOM" id="CLU_030809_0_0_1"/>
<evidence type="ECO:0000259" key="1">
    <source>
        <dbReference type="PROSITE" id="PS51186"/>
    </source>
</evidence>
<evidence type="ECO:0000313" key="2">
    <source>
        <dbReference type="EMBL" id="EEQ32115.1"/>
    </source>
</evidence>
<dbReference type="GeneID" id="9223802"/>
<dbReference type="eggNOG" id="ENOG502SDQB">
    <property type="taxonomic scope" value="Eukaryota"/>
</dbReference>
<accession>C5FQG2</accession>
<protein>
    <submittedName>
        <fullName evidence="2">Acetyltransferase</fullName>
    </submittedName>
</protein>
<dbReference type="RefSeq" id="XP_002847197.1">
    <property type="nucleotide sequence ID" value="XM_002847151.1"/>
</dbReference>
<dbReference type="InterPro" id="IPR053225">
    <property type="entry name" value="Acyl-CoA_N-acyltransferase"/>
</dbReference>
<dbReference type="InterPro" id="IPR000182">
    <property type="entry name" value="GNAT_dom"/>
</dbReference>
<reference evidence="3" key="1">
    <citation type="journal article" date="2012" name="MBio">
        <title>Comparative genome analysis of Trichophyton rubrum and related dermatophytes reveals candidate genes involved in infection.</title>
        <authorList>
            <person name="Martinez D.A."/>
            <person name="Oliver B.G."/>
            <person name="Graeser Y."/>
            <person name="Goldberg J.M."/>
            <person name="Li W."/>
            <person name="Martinez-Rossi N.M."/>
            <person name="Monod M."/>
            <person name="Shelest E."/>
            <person name="Barton R.C."/>
            <person name="Birch E."/>
            <person name="Brakhage A.A."/>
            <person name="Chen Z."/>
            <person name="Gurr S.J."/>
            <person name="Heiman D."/>
            <person name="Heitman J."/>
            <person name="Kosti I."/>
            <person name="Rossi A."/>
            <person name="Saif S."/>
            <person name="Samalova M."/>
            <person name="Saunders C.W."/>
            <person name="Shea T."/>
            <person name="Summerbell R.C."/>
            <person name="Xu J."/>
            <person name="Young S."/>
            <person name="Zeng Q."/>
            <person name="Birren B.W."/>
            <person name="Cuomo C.A."/>
            <person name="White T.C."/>
        </authorList>
    </citation>
    <scope>NUCLEOTIDE SEQUENCE [LARGE SCALE GENOMIC DNA]</scope>
    <source>
        <strain evidence="3">ATCC MYA-4605 / CBS 113480</strain>
    </source>
</reference>
<name>C5FQG2_ARTOC</name>
<dbReference type="Proteomes" id="UP000002035">
    <property type="component" value="Unassembled WGS sequence"/>
</dbReference>
<dbReference type="EMBL" id="DS995704">
    <property type="protein sequence ID" value="EEQ32115.1"/>
    <property type="molecule type" value="Genomic_DNA"/>
</dbReference>
<dbReference type="OrthoDB" id="5335812at2759"/>
<dbReference type="PROSITE" id="PS51186">
    <property type="entry name" value="GNAT"/>
    <property type="match status" value="1"/>
</dbReference>
<dbReference type="PANTHER" id="PTHR20958">
    <property type="entry name" value="GLYCINE N-ACYLTRANSFERASE-LIKE PROTEIN"/>
    <property type="match status" value="1"/>
</dbReference>
<dbReference type="InterPro" id="IPR016181">
    <property type="entry name" value="Acyl_CoA_acyltransferase"/>
</dbReference>
<feature type="domain" description="N-acetyltransferase" evidence="1">
    <location>
        <begin position="257"/>
        <end position="407"/>
    </location>
</feature>
<dbReference type="PANTHER" id="PTHR20958:SF6">
    <property type="entry name" value="GLYCINE N-ACYLTRANSFERASE-LIKE PROTEIN"/>
    <property type="match status" value="1"/>
</dbReference>
<dbReference type="SUPFAM" id="SSF55729">
    <property type="entry name" value="Acyl-CoA N-acyltransferases (Nat)"/>
    <property type="match status" value="1"/>
</dbReference>
<keyword evidence="3" id="KW-1185">Reference proteome</keyword>